<proteinExistence type="predicted"/>
<evidence type="ECO:0000313" key="1">
    <source>
        <dbReference type="EMBL" id="SEP70883.1"/>
    </source>
</evidence>
<keyword evidence="2" id="KW-1185">Reference proteome</keyword>
<dbReference type="RefSeq" id="WP_218147972.1">
    <property type="nucleotide sequence ID" value="NZ_FOFR01000001.1"/>
</dbReference>
<accession>A0A1H9A301</accession>
<dbReference type="STRING" id="402600.SAMN05216188_101247"/>
<sequence>MRIGEQPMPLADPVRRLAMPAEAQRAYLEAIGTAPSADELALEFDDVRPHLMTLDAEAVALTGRIDALLDAMSGPSPVWHVDALAVFPQWASLRELAAELLRLLPFDGPRPLAPSEHAVLERVLAVELPGAAALRAQLGHVRVLKHWYEGSASLDLSTGGPAAEVADGVLPVDARVHEAGEPVGEILLWIADGRLSAIEYAWVTDEPPTRLPPADQVTARLR</sequence>
<dbReference type="EMBL" id="FOFR01000001">
    <property type="protein sequence ID" value="SEP70883.1"/>
    <property type="molecule type" value="Genomic_DNA"/>
</dbReference>
<reference evidence="2" key="1">
    <citation type="submission" date="2016-10" db="EMBL/GenBank/DDBJ databases">
        <authorList>
            <person name="Varghese N."/>
            <person name="Submissions S."/>
        </authorList>
    </citation>
    <scope>NUCLEOTIDE SEQUENCE [LARGE SCALE GENOMIC DNA]</scope>
    <source>
        <strain evidence="2">CGMCC 4.3525</strain>
    </source>
</reference>
<name>A0A1H9A301_9PSEU</name>
<evidence type="ECO:0000313" key="2">
    <source>
        <dbReference type="Proteomes" id="UP000199352"/>
    </source>
</evidence>
<organism evidence="1 2">
    <name type="scientific">Lentzea xinjiangensis</name>
    <dbReference type="NCBI Taxonomy" id="402600"/>
    <lineage>
        <taxon>Bacteria</taxon>
        <taxon>Bacillati</taxon>
        <taxon>Actinomycetota</taxon>
        <taxon>Actinomycetes</taxon>
        <taxon>Pseudonocardiales</taxon>
        <taxon>Pseudonocardiaceae</taxon>
        <taxon>Lentzea</taxon>
    </lineage>
</organism>
<dbReference type="AlphaFoldDB" id="A0A1H9A301"/>
<protein>
    <submittedName>
        <fullName evidence="1">Uncharacterized protein</fullName>
    </submittedName>
</protein>
<gene>
    <name evidence="1" type="ORF">SAMN05216188_101247</name>
</gene>
<dbReference type="Proteomes" id="UP000199352">
    <property type="component" value="Unassembled WGS sequence"/>
</dbReference>